<dbReference type="Gene3D" id="3.40.50.150">
    <property type="entry name" value="Vaccinia Virus protein VP39"/>
    <property type="match status" value="1"/>
</dbReference>
<dbReference type="Proteomes" id="UP000290289">
    <property type="component" value="Chromosome 2"/>
</dbReference>
<proteinExistence type="predicted"/>
<keyword evidence="1" id="KW-0489">Methyltransferase</keyword>
<dbReference type="InterPro" id="IPR005299">
    <property type="entry name" value="MeTrfase_7"/>
</dbReference>
<dbReference type="Gene3D" id="1.10.1200.270">
    <property type="entry name" value="Methyltransferase, alpha-helical capping domain"/>
    <property type="match status" value="1"/>
</dbReference>
<dbReference type="InterPro" id="IPR029063">
    <property type="entry name" value="SAM-dependent_MTases_sf"/>
</dbReference>
<evidence type="ECO:0000256" key="3">
    <source>
        <dbReference type="ARBA" id="ARBA00022723"/>
    </source>
</evidence>
<dbReference type="GO" id="GO:0008168">
    <property type="term" value="F:methyltransferase activity"/>
    <property type="evidence" value="ECO:0007669"/>
    <property type="project" value="UniProtKB-KW"/>
</dbReference>
<keyword evidence="2" id="KW-0808">Transferase</keyword>
<evidence type="ECO:0000313" key="6">
    <source>
        <dbReference type="Proteomes" id="UP000290289"/>
    </source>
</evidence>
<evidence type="ECO:0008006" key="7">
    <source>
        <dbReference type="Google" id="ProtNLM"/>
    </source>
</evidence>
<dbReference type="GO" id="GO:0032259">
    <property type="term" value="P:methylation"/>
    <property type="evidence" value="ECO:0007669"/>
    <property type="project" value="UniProtKB-KW"/>
</dbReference>
<evidence type="ECO:0000256" key="2">
    <source>
        <dbReference type="ARBA" id="ARBA00022679"/>
    </source>
</evidence>
<comment type="caution">
    <text evidence="5">The sequence shown here is derived from an EMBL/GenBank/DDBJ whole genome shotgun (WGS) entry which is preliminary data.</text>
</comment>
<dbReference type="GO" id="GO:0046872">
    <property type="term" value="F:metal ion binding"/>
    <property type="evidence" value="ECO:0007669"/>
    <property type="project" value="UniProtKB-KW"/>
</dbReference>
<accession>A0A498KB30</accession>
<keyword evidence="4" id="KW-0460">Magnesium</keyword>
<keyword evidence="3" id="KW-0479">Metal-binding</keyword>
<evidence type="ECO:0000256" key="1">
    <source>
        <dbReference type="ARBA" id="ARBA00022603"/>
    </source>
</evidence>
<gene>
    <name evidence="5" type="ORF">DVH24_006676</name>
</gene>
<sequence length="366" mass="41310">MAAVEDTNKLSEAYPMKAGDGPNSYANNSTFQKIAVNSSQEVVREEIAEKLDIQTFFLSSCNTFRIADLGCSTGPNTFFAVDNILETVQLKYQSQGLSSHQIPKFQVFFNDQTTNDFNMLFKSLPQNRQYYAAGVPGSFYGRIFPNASIHLFHCSFSNHWLSRVPKEIGNKESPAWNKGKIYYSSSTTEVTRAYETQHALDMERFLNARAQEIVYGGLMVLIIPCRPNGTPHSHTLANITYETLGSCLIDMARKGVVDEGKLDSFNIPVYIMSPQELEVAVERTGYFSIERMEVLPNMFPNSSLSNALLSTSHVRAVHEEHIKQHFGEEIIDELFNLYHKKVEERPSKFESGKTIVSLAVLKRNTN</sequence>
<dbReference type="Pfam" id="PF03492">
    <property type="entry name" value="Methyltransf_7"/>
    <property type="match status" value="1"/>
</dbReference>
<organism evidence="5 6">
    <name type="scientific">Malus domestica</name>
    <name type="common">Apple</name>
    <name type="synonym">Pyrus malus</name>
    <dbReference type="NCBI Taxonomy" id="3750"/>
    <lineage>
        <taxon>Eukaryota</taxon>
        <taxon>Viridiplantae</taxon>
        <taxon>Streptophyta</taxon>
        <taxon>Embryophyta</taxon>
        <taxon>Tracheophyta</taxon>
        <taxon>Spermatophyta</taxon>
        <taxon>Magnoliopsida</taxon>
        <taxon>eudicotyledons</taxon>
        <taxon>Gunneridae</taxon>
        <taxon>Pentapetalae</taxon>
        <taxon>rosids</taxon>
        <taxon>fabids</taxon>
        <taxon>Rosales</taxon>
        <taxon>Rosaceae</taxon>
        <taxon>Amygdaloideae</taxon>
        <taxon>Maleae</taxon>
        <taxon>Malus</taxon>
    </lineage>
</organism>
<evidence type="ECO:0000256" key="4">
    <source>
        <dbReference type="ARBA" id="ARBA00022842"/>
    </source>
</evidence>
<dbReference type="InterPro" id="IPR042086">
    <property type="entry name" value="MeTrfase_capping"/>
</dbReference>
<dbReference type="EMBL" id="RDQH01000328">
    <property type="protein sequence ID" value="RXI05419.1"/>
    <property type="molecule type" value="Genomic_DNA"/>
</dbReference>
<reference evidence="5 6" key="1">
    <citation type="submission" date="2018-10" db="EMBL/GenBank/DDBJ databases">
        <title>A high-quality apple genome assembly.</title>
        <authorList>
            <person name="Hu J."/>
        </authorList>
    </citation>
    <scope>NUCLEOTIDE SEQUENCE [LARGE SCALE GENOMIC DNA]</scope>
    <source>
        <strain evidence="6">cv. HFTH1</strain>
        <tissue evidence="5">Young leaf</tissue>
    </source>
</reference>
<evidence type="ECO:0000313" key="5">
    <source>
        <dbReference type="EMBL" id="RXI05419.1"/>
    </source>
</evidence>
<name>A0A498KB30_MALDO</name>
<dbReference type="PANTHER" id="PTHR31009">
    <property type="entry name" value="S-ADENOSYL-L-METHIONINE:CARBOXYL METHYLTRANSFERASE FAMILY PROTEIN"/>
    <property type="match status" value="1"/>
</dbReference>
<protein>
    <recommendedName>
        <fullName evidence="7">S-adenosylmethionine-dependent methyltransferase</fullName>
    </recommendedName>
</protein>
<dbReference type="AlphaFoldDB" id="A0A498KB30"/>
<keyword evidence="6" id="KW-1185">Reference proteome</keyword>
<dbReference type="SUPFAM" id="SSF53335">
    <property type="entry name" value="S-adenosyl-L-methionine-dependent methyltransferases"/>
    <property type="match status" value="1"/>
</dbReference>